<dbReference type="Pfam" id="PF13581">
    <property type="entry name" value="HATPase_c_2"/>
    <property type="match status" value="1"/>
</dbReference>
<dbReference type="PANTHER" id="PTHR35526:SF3">
    <property type="entry name" value="ANTI-SIGMA-F FACTOR RSBW"/>
    <property type="match status" value="1"/>
</dbReference>
<dbReference type="InterPro" id="IPR050267">
    <property type="entry name" value="Anti-sigma-factor_SerPK"/>
</dbReference>
<keyword evidence="1" id="KW-0418">Kinase</keyword>
<evidence type="ECO:0000256" key="1">
    <source>
        <dbReference type="ARBA" id="ARBA00022527"/>
    </source>
</evidence>
<organism evidence="3 4">
    <name type="scientific">Parafrankia colletiae</name>
    <dbReference type="NCBI Taxonomy" id="573497"/>
    <lineage>
        <taxon>Bacteria</taxon>
        <taxon>Bacillati</taxon>
        <taxon>Actinomycetota</taxon>
        <taxon>Actinomycetes</taxon>
        <taxon>Frankiales</taxon>
        <taxon>Frankiaceae</taxon>
        <taxon>Parafrankia</taxon>
    </lineage>
</organism>
<protein>
    <submittedName>
        <fullName evidence="3">Anti-sigma factor</fullName>
    </submittedName>
</protein>
<dbReference type="Proteomes" id="UP000179627">
    <property type="component" value="Unassembled WGS sequence"/>
</dbReference>
<dbReference type="CDD" id="cd16936">
    <property type="entry name" value="HATPase_RsbW-like"/>
    <property type="match status" value="1"/>
</dbReference>
<keyword evidence="1" id="KW-0808">Transferase</keyword>
<dbReference type="OrthoDB" id="3527613at2"/>
<sequence length="142" mass="14806">MAEALTAGFDLPADPRAAGRARALVADLLVAWGCGNAAEVAKLLVSEVVTNAVRFVGAREVLRLTVECGSDLIRVSVSDGSPLRPVLRAAQDDDESGRGMQLVSALATRWGVVDDPPSAGVGKQVWFELPSAQSTAVGCRAY</sequence>
<name>A0A1S1QJB2_9ACTN</name>
<dbReference type="EMBL" id="MBLM01000130">
    <property type="protein sequence ID" value="OHV33767.1"/>
    <property type="molecule type" value="Genomic_DNA"/>
</dbReference>
<dbReference type="Gene3D" id="3.30.565.10">
    <property type="entry name" value="Histidine kinase-like ATPase, C-terminal domain"/>
    <property type="match status" value="1"/>
</dbReference>
<evidence type="ECO:0000313" key="3">
    <source>
        <dbReference type="EMBL" id="OHV33767.1"/>
    </source>
</evidence>
<dbReference type="InterPro" id="IPR003594">
    <property type="entry name" value="HATPase_dom"/>
</dbReference>
<dbReference type="RefSeq" id="WP_071086828.1">
    <property type="nucleotide sequence ID" value="NZ_MBLM01000130.1"/>
</dbReference>
<evidence type="ECO:0000313" key="4">
    <source>
        <dbReference type="Proteomes" id="UP000179627"/>
    </source>
</evidence>
<accession>A0A1S1QJB2</accession>
<feature type="domain" description="Histidine kinase/HSP90-like ATPase" evidence="2">
    <location>
        <begin position="11"/>
        <end position="110"/>
    </location>
</feature>
<gene>
    <name evidence="3" type="ORF">CC117_05190</name>
</gene>
<dbReference type="PANTHER" id="PTHR35526">
    <property type="entry name" value="ANTI-SIGMA-F FACTOR RSBW-RELATED"/>
    <property type="match status" value="1"/>
</dbReference>
<evidence type="ECO:0000259" key="2">
    <source>
        <dbReference type="Pfam" id="PF13581"/>
    </source>
</evidence>
<keyword evidence="4" id="KW-1185">Reference proteome</keyword>
<dbReference type="AlphaFoldDB" id="A0A1S1QJB2"/>
<comment type="caution">
    <text evidence="3">The sequence shown here is derived from an EMBL/GenBank/DDBJ whole genome shotgun (WGS) entry which is preliminary data.</text>
</comment>
<dbReference type="InterPro" id="IPR036890">
    <property type="entry name" value="HATPase_C_sf"/>
</dbReference>
<keyword evidence="1" id="KW-0723">Serine/threonine-protein kinase</keyword>
<proteinExistence type="predicted"/>
<dbReference type="GO" id="GO:0004674">
    <property type="term" value="F:protein serine/threonine kinase activity"/>
    <property type="evidence" value="ECO:0007669"/>
    <property type="project" value="UniProtKB-KW"/>
</dbReference>
<dbReference type="SUPFAM" id="SSF55874">
    <property type="entry name" value="ATPase domain of HSP90 chaperone/DNA topoisomerase II/histidine kinase"/>
    <property type="match status" value="1"/>
</dbReference>
<reference evidence="4" key="1">
    <citation type="submission" date="2016-07" db="EMBL/GenBank/DDBJ databases">
        <title>Sequence Frankia sp. strain CcI1.17.</title>
        <authorList>
            <person name="Ghodhbane-Gtari F."/>
            <person name="Swanson E."/>
            <person name="Gueddou A."/>
            <person name="Morris K."/>
            <person name="Hezbri K."/>
            <person name="Ktari A."/>
            <person name="Nouioui I."/>
            <person name="Abebe-Akele F."/>
            <person name="Simpson S."/>
            <person name="Thomas K."/>
            <person name="Gtari M."/>
            <person name="Tisa L.S."/>
            <person name="Hurst S."/>
        </authorList>
    </citation>
    <scope>NUCLEOTIDE SEQUENCE [LARGE SCALE GENOMIC DNA]</scope>
    <source>
        <strain evidence="4">Cc1.17</strain>
    </source>
</reference>